<keyword evidence="9" id="KW-0175">Coiled coil</keyword>
<feature type="coiled-coil region" evidence="9">
    <location>
        <begin position="786"/>
        <end position="817"/>
    </location>
</feature>
<feature type="binding site" evidence="8">
    <location>
        <position position="16"/>
    </location>
    <ligand>
        <name>Zn(2+)</name>
        <dbReference type="ChEBI" id="CHEBI:29105"/>
    </ligand>
</feature>
<dbReference type="Gene3D" id="3.30.160.60">
    <property type="entry name" value="Classic Zinc Finger"/>
    <property type="match status" value="16"/>
</dbReference>
<feature type="compositionally biased region" description="Acidic residues" evidence="10">
    <location>
        <begin position="1035"/>
        <end position="1060"/>
    </location>
</feature>
<feature type="binding site" evidence="8">
    <location>
        <position position="13"/>
    </location>
    <ligand>
        <name>Zn(2+)</name>
        <dbReference type="ChEBI" id="CHEBI:29105"/>
    </ligand>
</feature>
<reference evidence="13 14" key="1">
    <citation type="journal article" date="2007" name="Nature">
        <title>Evolution of genes and genomes on the Drosophila phylogeny.</title>
        <authorList>
            <consortium name="Drosophila 12 Genomes Consortium"/>
            <person name="Clark A.G."/>
            <person name="Eisen M.B."/>
            <person name="Smith D.R."/>
            <person name="Bergman C.M."/>
            <person name="Oliver B."/>
            <person name="Markow T.A."/>
            <person name="Kaufman T.C."/>
            <person name="Kellis M."/>
            <person name="Gelbart W."/>
            <person name="Iyer V.N."/>
            <person name="Pollard D.A."/>
            <person name="Sackton T.B."/>
            <person name="Larracuente A.M."/>
            <person name="Singh N.D."/>
            <person name="Abad J.P."/>
            <person name="Abt D.N."/>
            <person name="Adryan B."/>
            <person name="Aguade M."/>
            <person name="Akashi H."/>
            <person name="Anderson W.W."/>
            <person name="Aquadro C.F."/>
            <person name="Ardell D.H."/>
            <person name="Arguello R."/>
            <person name="Artieri C.G."/>
            <person name="Barbash D.A."/>
            <person name="Barker D."/>
            <person name="Barsanti P."/>
            <person name="Batterham P."/>
            <person name="Batzoglou S."/>
            <person name="Begun D."/>
            <person name="Bhutkar A."/>
            <person name="Blanco E."/>
            <person name="Bosak S.A."/>
            <person name="Bradley R.K."/>
            <person name="Brand A.D."/>
            <person name="Brent M.R."/>
            <person name="Brooks A.N."/>
            <person name="Brown R.H."/>
            <person name="Butlin R.K."/>
            <person name="Caggese C."/>
            <person name="Calvi B.R."/>
            <person name="Bernardo de Carvalho A."/>
            <person name="Caspi A."/>
            <person name="Castrezana S."/>
            <person name="Celniker S.E."/>
            <person name="Chang J.L."/>
            <person name="Chapple C."/>
            <person name="Chatterji S."/>
            <person name="Chinwalla A."/>
            <person name="Civetta A."/>
            <person name="Clifton S.W."/>
            <person name="Comeron J.M."/>
            <person name="Costello J.C."/>
            <person name="Coyne J.A."/>
            <person name="Daub J."/>
            <person name="David R.G."/>
            <person name="Delcher A.L."/>
            <person name="Delehaunty K."/>
            <person name="Do C.B."/>
            <person name="Ebling H."/>
            <person name="Edwards K."/>
            <person name="Eickbush T."/>
            <person name="Evans J.D."/>
            <person name="Filipski A."/>
            <person name="Findeiss S."/>
            <person name="Freyhult E."/>
            <person name="Fulton L."/>
            <person name="Fulton R."/>
            <person name="Garcia A.C."/>
            <person name="Gardiner A."/>
            <person name="Garfield D.A."/>
            <person name="Garvin B.E."/>
            <person name="Gibson G."/>
            <person name="Gilbert D."/>
            <person name="Gnerre S."/>
            <person name="Godfrey J."/>
            <person name="Good R."/>
            <person name="Gotea V."/>
            <person name="Gravely B."/>
            <person name="Greenberg A.J."/>
            <person name="Griffiths-Jones S."/>
            <person name="Gross S."/>
            <person name="Guigo R."/>
            <person name="Gustafson E.A."/>
            <person name="Haerty W."/>
            <person name="Hahn M.W."/>
            <person name="Halligan D.L."/>
            <person name="Halpern A.L."/>
            <person name="Halter G.M."/>
            <person name="Han M.V."/>
            <person name="Heger A."/>
            <person name="Hillier L."/>
            <person name="Hinrichs A.S."/>
            <person name="Holmes I."/>
            <person name="Hoskins R.A."/>
            <person name="Hubisz M.J."/>
            <person name="Hultmark D."/>
            <person name="Huntley M.A."/>
            <person name="Jaffe D.B."/>
            <person name="Jagadeeshan S."/>
            <person name="Jeck W.R."/>
            <person name="Johnson J."/>
            <person name="Jones C.D."/>
            <person name="Jordan W.C."/>
            <person name="Karpen G.H."/>
            <person name="Kataoka E."/>
            <person name="Keightley P.D."/>
            <person name="Kheradpour P."/>
            <person name="Kirkness E.F."/>
            <person name="Koerich L.B."/>
            <person name="Kristiansen K."/>
            <person name="Kudrna D."/>
            <person name="Kulathinal R.J."/>
            <person name="Kumar S."/>
            <person name="Kwok R."/>
            <person name="Lander E."/>
            <person name="Langley C.H."/>
            <person name="Lapoint R."/>
            <person name="Lazzaro B.P."/>
            <person name="Lee S.J."/>
            <person name="Levesque L."/>
            <person name="Li R."/>
            <person name="Lin C.F."/>
            <person name="Lin M.F."/>
            <person name="Lindblad-Toh K."/>
            <person name="Llopart A."/>
            <person name="Long M."/>
            <person name="Low L."/>
            <person name="Lozovsky E."/>
            <person name="Lu J."/>
            <person name="Luo M."/>
            <person name="Machado C.A."/>
            <person name="Makalowski W."/>
            <person name="Marzo M."/>
            <person name="Matsuda M."/>
            <person name="Matzkin L."/>
            <person name="McAllister B."/>
            <person name="McBride C.S."/>
            <person name="McKernan B."/>
            <person name="McKernan K."/>
            <person name="Mendez-Lago M."/>
            <person name="Minx P."/>
            <person name="Mollenhauer M.U."/>
            <person name="Montooth K."/>
            <person name="Mount S.M."/>
            <person name="Mu X."/>
            <person name="Myers E."/>
            <person name="Negre B."/>
            <person name="Newfeld S."/>
            <person name="Nielsen R."/>
            <person name="Noor M.A."/>
            <person name="O'Grady P."/>
            <person name="Pachter L."/>
            <person name="Papaceit M."/>
            <person name="Parisi M.J."/>
            <person name="Parisi M."/>
            <person name="Parts L."/>
            <person name="Pedersen J.S."/>
            <person name="Pesole G."/>
            <person name="Phillippy A.M."/>
            <person name="Ponting C.P."/>
            <person name="Pop M."/>
            <person name="Porcelli D."/>
            <person name="Powell J.R."/>
            <person name="Prohaska S."/>
            <person name="Pruitt K."/>
            <person name="Puig M."/>
            <person name="Quesneville H."/>
            <person name="Ram K.R."/>
            <person name="Rand D."/>
            <person name="Rasmussen M.D."/>
            <person name="Reed L.K."/>
            <person name="Reenan R."/>
            <person name="Reily A."/>
            <person name="Remington K.A."/>
            <person name="Rieger T.T."/>
            <person name="Ritchie M.G."/>
            <person name="Robin C."/>
            <person name="Rogers Y.H."/>
            <person name="Rohde C."/>
            <person name="Rozas J."/>
            <person name="Rubenfield M.J."/>
            <person name="Ruiz A."/>
            <person name="Russo S."/>
            <person name="Salzberg S.L."/>
            <person name="Sanchez-Gracia A."/>
            <person name="Saranga D.J."/>
            <person name="Sato H."/>
            <person name="Schaeffer S.W."/>
            <person name="Schatz M.C."/>
            <person name="Schlenke T."/>
            <person name="Schwartz R."/>
            <person name="Segarra C."/>
            <person name="Singh R.S."/>
            <person name="Sirot L."/>
            <person name="Sirota M."/>
            <person name="Sisneros N.B."/>
            <person name="Smith C.D."/>
            <person name="Smith T.F."/>
            <person name="Spieth J."/>
            <person name="Stage D.E."/>
            <person name="Stark A."/>
            <person name="Stephan W."/>
            <person name="Strausberg R.L."/>
            <person name="Strempel S."/>
            <person name="Sturgill D."/>
            <person name="Sutton G."/>
            <person name="Sutton G.G."/>
            <person name="Tao W."/>
            <person name="Teichmann S."/>
            <person name="Tobari Y.N."/>
            <person name="Tomimura Y."/>
            <person name="Tsolas J.M."/>
            <person name="Valente V.L."/>
            <person name="Venter E."/>
            <person name="Venter J.C."/>
            <person name="Vicario S."/>
            <person name="Vieira F.G."/>
            <person name="Vilella A.J."/>
            <person name="Villasante A."/>
            <person name="Walenz B."/>
            <person name="Wang J."/>
            <person name="Wasserman M."/>
            <person name="Watts T."/>
            <person name="Wilson D."/>
            <person name="Wilson R.K."/>
            <person name="Wing R.A."/>
            <person name="Wolfner M.F."/>
            <person name="Wong A."/>
            <person name="Wong G.K."/>
            <person name="Wu C.I."/>
            <person name="Wu G."/>
            <person name="Yamamoto D."/>
            <person name="Yang H.P."/>
            <person name="Yang S.P."/>
            <person name="Yorke J.A."/>
            <person name="Yoshida K."/>
            <person name="Zdobnov E."/>
            <person name="Zhang P."/>
            <person name="Zhang Y."/>
            <person name="Zimin A.V."/>
            <person name="Baldwin J."/>
            <person name="Abdouelleil A."/>
            <person name="Abdulkadir J."/>
            <person name="Abebe A."/>
            <person name="Abera B."/>
            <person name="Abreu J."/>
            <person name="Acer S.C."/>
            <person name="Aftuck L."/>
            <person name="Alexander A."/>
            <person name="An P."/>
            <person name="Anderson E."/>
            <person name="Anderson S."/>
            <person name="Arachi H."/>
            <person name="Azer M."/>
            <person name="Bachantsang P."/>
            <person name="Barry A."/>
            <person name="Bayul T."/>
            <person name="Berlin A."/>
            <person name="Bessette D."/>
            <person name="Bloom T."/>
            <person name="Blye J."/>
            <person name="Boguslavskiy L."/>
            <person name="Bonnet C."/>
            <person name="Boukhgalter B."/>
            <person name="Bourzgui I."/>
            <person name="Brown A."/>
            <person name="Cahill P."/>
            <person name="Channer S."/>
            <person name="Cheshatsang Y."/>
            <person name="Chuda L."/>
            <person name="Citroen M."/>
            <person name="Collymore A."/>
            <person name="Cooke P."/>
            <person name="Costello M."/>
            <person name="D'Aco K."/>
            <person name="Daza R."/>
            <person name="De Haan G."/>
            <person name="DeGray S."/>
            <person name="DeMaso C."/>
            <person name="Dhargay N."/>
            <person name="Dooley K."/>
            <person name="Dooley E."/>
            <person name="Doricent M."/>
            <person name="Dorje P."/>
            <person name="Dorjee K."/>
            <person name="Dupes A."/>
            <person name="Elong R."/>
            <person name="Falk J."/>
            <person name="Farina A."/>
            <person name="Faro S."/>
            <person name="Ferguson D."/>
            <person name="Fisher S."/>
            <person name="Foley C.D."/>
            <person name="Franke A."/>
            <person name="Friedrich D."/>
            <person name="Gadbois L."/>
            <person name="Gearin G."/>
            <person name="Gearin C.R."/>
            <person name="Giannoukos G."/>
            <person name="Goode T."/>
            <person name="Graham J."/>
            <person name="Grandbois E."/>
            <person name="Grewal S."/>
            <person name="Gyaltsen K."/>
            <person name="Hafez N."/>
            <person name="Hagos B."/>
            <person name="Hall J."/>
            <person name="Henson C."/>
            <person name="Hollinger A."/>
            <person name="Honan T."/>
            <person name="Huard M.D."/>
            <person name="Hughes L."/>
            <person name="Hurhula B."/>
            <person name="Husby M.E."/>
            <person name="Kamat A."/>
            <person name="Kanga B."/>
            <person name="Kashin S."/>
            <person name="Khazanovich D."/>
            <person name="Kisner P."/>
            <person name="Lance K."/>
            <person name="Lara M."/>
            <person name="Lee W."/>
            <person name="Lennon N."/>
            <person name="Letendre F."/>
            <person name="LeVine R."/>
            <person name="Lipovsky A."/>
            <person name="Liu X."/>
            <person name="Liu J."/>
            <person name="Liu S."/>
            <person name="Lokyitsang T."/>
            <person name="Lokyitsang Y."/>
            <person name="Lubonja R."/>
            <person name="Lui A."/>
            <person name="MacDonald P."/>
            <person name="Magnisalis V."/>
            <person name="Maru K."/>
            <person name="Matthews C."/>
            <person name="McCusker W."/>
            <person name="McDonough S."/>
            <person name="Mehta T."/>
            <person name="Meldrim J."/>
            <person name="Meneus L."/>
            <person name="Mihai O."/>
            <person name="Mihalev A."/>
            <person name="Mihova T."/>
            <person name="Mittelman R."/>
            <person name="Mlenga V."/>
            <person name="Montmayeur A."/>
            <person name="Mulrain L."/>
            <person name="Navidi A."/>
            <person name="Naylor J."/>
            <person name="Negash T."/>
            <person name="Nguyen T."/>
            <person name="Nguyen N."/>
            <person name="Nicol R."/>
            <person name="Norbu C."/>
            <person name="Norbu N."/>
            <person name="Novod N."/>
            <person name="O'Neill B."/>
            <person name="Osman S."/>
            <person name="Markiewicz E."/>
            <person name="Oyono O.L."/>
            <person name="Patti C."/>
            <person name="Phunkhang P."/>
            <person name="Pierre F."/>
            <person name="Priest M."/>
            <person name="Raghuraman S."/>
            <person name="Rege F."/>
            <person name="Reyes R."/>
            <person name="Rise C."/>
            <person name="Rogov P."/>
            <person name="Ross K."/>
            <person name="Ryan E."/>
            <person name="Settipalli S."/>
            <person name="Shea T."/>
            <person name="Sherpa N."/>
            <person name="Shi L."/>
            <person name="Shih D."/>
            <person name="Sparrow T."/>
            <person name="Spaulding J."/>
            <person name="Stalker J."/>
            <person name="Stange-Thomann N."/>
            <person name="Stavropoulos S."/>
            <person name="Stone C."/>
            <person name="Strader C."/>
            <person name="Tesfaye S."/>
            <person name="Thomson T."/>
            <person name="Thoulutsang Y."/>
            <person name="Thoulutsang D."/>
            <person name="Topham K."/>
            <person name="Topping I."/>
            <person name="Tsamla T."/>
            <person name="Vassiliev H."/>
            <person name="Vo A."/>
            <person name="Wangchuk T."/>
            <person name="Wangdi T."/>
            <person name="Weiand M."/>
            <person name="Wilkinson J."/>
            <person name="Wilson A."/>
            <person name="Yadav S."/>
            <person name="Young G."/>
            <person name="Yu Q."/>
            <person name="Zembek L."/>
            <person name="Zhong D."/>
            <person name="Zimmer A."/>
            <person name="Zwirko Z."/>
            <person name="Jaffe D.B."/>
            <person name="Alvarez P."/>
            <person name="Brockman W."/>
            <person name="Butler J."/>
            <person name="Chin C."/>
            <person name="Gnerre S."/>
            <person name="Grabherr M."/>
            <person name="Kleber M."/>
            <person name="Mauceli E."/>
            <person name="MacCallum I."/>
        </authorList>
    </citation>
    <scope>NUCLEOTIDE SEQUENCE [LARGE SCALE GENOMIC DNA]</scope>
    <source>
        <strain evidence="13 14">TSC#14021-0224.01</strain>
    </source>
</reference>
<keyword evidence="3" id="KW-0677">Repeat</keyword>
<feature type="binding site" evidence="8">
    <location>
        <position position="870"/>
    </location>
    <ligand>
        <name>Zn(2+)</name>
        <dbReference type="ChEBI" id="CHEBI:29105"/>
    </ligand>
</feature>
<evidence type="ECO:0000256" key="9">
    <source>
        <dbReference type="SAM" id="Coils"/>
    </source>
</evidence>
<feature type="region of interest" description="Disordered" evidence="10">
    <location>
        <begin position="151"/>
        <end position="269"/>
    </location>
</feature>
<evidence type="ECO:0000256" key="3">
    <source>
        <dbReference type="ARBA" id="ARBA00022737"/>
    </source>
</evidence>
<proteinExistence type="predicted"/>
<dbReference type="FunFam" id="3.30.160.60:FF:002670">
    <property type="entry name" value="D19A"/>
    <property type="match status" value="2"/>
</dbReference>
<feature type="domain" description="C2H2-type" evidence="11">
    <location>
        <begin position="1218"/>
        <end position="1245"/>
    </location>
</feature>
<dbReference type="GO" id="GO:0000981">
    <property type="term" value="F:DNA-binding transcription factor activity, RNA polymerase II-specific"/>
    <property type="evidence" value="ECO:0007669"/>
    <property type="project" value="TreeGrafter"/>
</dbReference>
<dbReference type="InterPro" id="IPR036236">
    <property type="entry name" value="Znf_C2H2_sf"/>
</dbReference>
<dbReference type="SUPFAM" id="SSF57667">
    <property type="entry name" value="beta-beta-alpha zinc fingers"/>
    <property type="match status" value="13"/>
</dbReference>
<feature type="domain" description="C2H2-type" evidence="11">
    <location>
        <begin position="1488"/>
        <end position="1516"/>
    </location>
</feature>
<keyword evidence="6" id="KW-0539">Nucleus</keyword>
<feature type="domain" description="C2H2-type" evidence="11">
    <location>
        <begin position="338"/>
        <end position="368"/>
    </location>
</feature>
<feature type="binding site" evidence="8">
    <location>
        <position position="60"/>
    </location>
    <ligand>
        <name>Zn(2+)</name>
        <dbReference type="ChEBI" id="CHEBI:29105"/>
    </ligand>
</feature>
<feature type="compositionally biased region" description="Basic and acidic residues" evidence="10">
    <location>
        <begin position="211"/>
        <end position="222"/>
    </location>
</feature>
<dbReference type="PANTHER" id="PTHR24408">
    <property type="entry name" value="ZINC FINGER PROTEIN"/>
    <property type="match status" value="1"/>
</dbReference>
<feature type="compositionally biased region" description="Acidic residues" evidence="10">
    <location>
        <begin position="237"/>
        <end position="254"/>
    </location>
</feature>
<feature type="domain" description="C2H2-type" evidence="11">
    <location>
        <begin position="1247"/>
        <end position="1274"/>
    </location>
</feature>
<feature type="domain" description="C2H2-type" evidence="11">
    <location>
        <begin position="1303"/>
        <end position="1331"/>
    </location>
</feature>
<accession>B3NGF5</accession>
<name>B3NGF5_DROER</name>
<evidence type="ECO:0000256" key="7">
    <source>
        <dbReference type="PROSITE-ProRule" id="PRU00042"/>
    </source>
</evidence>
<feature type="region of interest" description="Disordered" evidence="10">
    <location>
        <begin position="729"/>
        <end position="763"/>
    </location>
</feature>
<dbReference type="FunFam" id="3.30.160.60:FF:001821">
    <property type="entry name" value="GH16297"/>
    <property type="match status" value="2"/>
</dbReference>
<feature type="domain" description="C2H2-type" evidence="11">
    <location>
        <begin position="404"/>
        <end position="431"/>
    </location>
</feature>
<feature type="compositionally biased region" description="Basic residues" evidence="10">
    <location>
        <begin position="223"/>
        <end position="233"/>
    </location>
</feature>
<feature type="binding site" evidence="8">
    <location>
        <position position="867"/>
    </location>
    <ligand>
        <name>Zn(2+)</name>
        <dbReference type="ChEBI" id="CHEBI:29105"/>
    </ligand>
</feature>
<evidence type="ECO:0000256" key="5">
    <source>
        <dbReference type="ARBA" id="ARBA00022833"/>
    </source>
</evidence>
<dbReference type="PROSITE" id="PS50157">
    <property type="entry name" value="ZINC_FINGER_C2H2_2"/>
    <property type="match status" value="24"/>
</dbReference>
<feature type="domain" description="ZAD" evidence="12">
    <location>
        <begin position="865"/>
        <end position="942"/>
    </location>
</feature>
<feature type="domain" description="C2H2-type" evidence="11">
    <location>
        <begin position="375"/>
        <end position="402"/>
    </location>
</feature>
<dbReference type="PROSITE" id="PS00028">
    <property type="entry name" value="ZINC_FINGER_C2H2_1"/>
    <property type="match status" value="20"/>
</dbReference>
<feature type="binding site" evidence="8">
    <location>
        <position position="918"/>
    </location>
    <ligand>
        <name>Zn(2+)</name>
        <dbReference type="ChEBI" id="CHEBI:29105"/>
    </ligand>
</feature>
<keyword evidence="14" id="KW-1185">Reference proteome</keyword>
<feature type="domain" description="C2H2-type" evidence="11">
    <location>
        <begin position="1332"/>
        <end position="1359"/>
    </location>
</feature>
<feature type="domain" description="C2H2-type" evidence="11">
    <location>
        <begin position="489"/>
        <end position="516"/>
    </location>
</feature>
<evidence type="ECO:0000256" key="1">
    <source>
        <dbReference type="ARBA" id="ARBA00004123"/>
    </source>
</evidence>
<dbReference type="Gene3D" id="3.40.1800.20">
    <property type="match status" value="2"/>
</dbReference>
<evidence type="ECO:0000256" key="4">
    <source>
        <dbReference type="ARBA" id="ARBA00022771"/>
    </source>
</evidence>
<keyword evidence="2 8" id="KW-0479">Metal-binding</keyword>
<dbReference type="Pfam" id="PF13912">
    <property type="entry name" value="zf-C2H2_6"/>
    <property type="match status" value="5"/>
</dbReference>
<dbReference type="EMBL" id="CH954178">
    <property type="protein sequence ID" value="EDV51121.2"/>
    <property type="molecule type" value="Genomic_DNA"/>
</dbReference>
<feature type="domain" description="C2H2-type" evidence="11">
    <location>
        <begin position="1275"/>
        <end position="1302"/>
    </location>
</feature>
<dbReference type="SMART" id="SM00868">
    <property type="entry name" value="zf-AD"/>
    <property type="match status" value="2"/>
</dbReference>
<dbReference type="FunFam" id="3.40.1800.20:FF:000003">
    <property type="entry name" value="D19B"/>
    <property type="match status" value="2"/>
</dbReference>
<evidence type="ECO:0000256" key="8">
    <source>
        <dbReference type="PROSITE-ProRule" id="PRU01263"/>
    </source>
</evidence>
<dbReference type="SMART" id="SM00355">
    <property type="entry name" value="ZnF_C2H2"/>
    <property type="match status" value="24"/>
</dbReference>
<evidence type="ECO:0000259" key="12">
    <source>
        <dbReference type="PROSITE" id="PS51915"/>
    </source>
</evidence>
<comment type="subcellular location">
    <subcellularLocation>
        <location evidence="1">Nucleus</location>
    </subcellularLocation>
</comment>
<evidence type="ECO:0000313" key="14">
    <source>
        <dbReference type="Proteomes" id="UP000008711"/>
    </source>
</evidence>
<feature type="domain" description="C2H2-type" evidence="11">
    <location>
        <begin position="517"/>
        <end position="544"/>
    </location>
</feature>
<feature type="domain" description="C2H2-type" evidence="11">
    <location>
        <begin position="1360"/>
        <end position="1382"/>
    </location>
</feature>
<dbReference type="InterPro" id="IPR012934">
    <property type="entry name" value="Znf_AD"/>
</dbReference>
<dbReference type="GO" id="GO:0008270">
    <property type="term" value="F:zinc ion binding"/>
    <property type="evidence" value="ECO:0007669"/>
    <property type="project" value="UniProtKB-UniRule"/>
</dbReference>
<dbReference type="GO" id="GO:0005634">
    <property type="term" value="C:nucleus"/>
    <property type="evidence" value="ECO:0007669"/>
    <property type="project" value="UniProtKB-SubCell"/>
</dbReference>
<dbReference type="PROSITE" id="PS51915">
    <property type="entry name" value="ZAD"/>
    <property type="match status" value="2"/>
</dbReference>
<feature type="domain" description="C2H2-type" evidence="11">
    <location>
        <begin position="1545"/>
        <end position="1572"/>
    </location>
</feature>
<feature type="domain" description="C2H2-type" evidence="11">
    <location>
        <begin position="654"/>
        <end position="682"/>
    </location>
</feature>
<feature type="domain" description="C2H2-type" evidence="11">
    <location>
        <begin position="683"/>
        <end position="710"/>
    </location>
</feature>
<feature type="domain" description="C2H2-type" evidence="11">
    <location>
        <begin position="711"/>
        <end position="738"/>
    </location>
</feature>
<dbReference type="Pfam" id="PF07776">
    <property type="entry name" value="zf-AD"/>
    <property type="match status" value="2"/>
</dbReference>
<feature type="domain" description="C2H2-type" evidence="11">
    <location>
        <begin position="278"/>
        <end position="305"/>
    </location>
</feature>
<evidence type="ECO:0000256" key="10">
    <source>
        <dbReference type="SAM" id="MobiDB-lite"/>
    </source>
</evidence>
<dbReference type="eggNOG" id="KOG1721">
    <property type="taxonomic scope" value="Eukaryota"/>
</dbReference>
<dbReference type="FunFam" id="3.30.160.60:FF:001969">
    <property type="entry name" value="D19B"/>
    <property type="match status" value="2"/>
</dbReference>
<dbReference type="FunFam" id="3.30.160.60:FF:002106">
    <property type="entry name" value="GD13139"/>
    <property type="match status" value="2"/>
</dbReference>
<feature type="compositionally biased region" description="Basic and acidic residues" evidence="10">
    <location>
        <begin position="729"/>
        <end position="747"/>
    </location>
</feature>
<dbReference type="InterPro" id="IPR013087">
    <property type="entry name" value="Znf_C2H2_type"/>
</dbReference>
<keyword evidence="4 7" id="KW-0863">Zinc-finger</keyword>
<evidence type="ECO:0000313" key="13">
    <source>
        <dbReference type="EMBL" id="EDV51121.2"/>
    </source>
</evidence>
<gene>
    <name evidence="13" type="primary">Dere\GG14073</name>
    <name evidence="13" type="synonym">dere_GLEANR_14279</name>
    <name evidence="13" type="synonym">GG14073</name>
    <name evidence="13" type="ORF">Dere_GG14073</name>
</gene>
<feature type="binding site" evidence="8">
    <location>
        <position position="57"/>
    </location>
    <ligand>
        <name>Zn(2+)</name>
        <dbReference type="ChEBI" id="CHEBI:29105"/>
    </ligand>
</feature>
<feature type="domain" description="C2H2-type" evidence="11">
    <location>
        <begin position="460"/>
        <end position="488"/>
    </location>
</feature>
<dbReference type="OrthoDB" id="8016097at2759"/>
<dbReference type="Pfam" id="PF00096">
    <property type="entry name" value="zf-C2H2"/>
    <property type="match status" value="5"/>
</dbReference>
<feature type="compositionally biased region" description="Polar residues" evidence="10">
    <location>
        <begin position="753"/>
        <end position="763"/>
    </location>
</feature>
<feature type="compositionally biased region" description="Acidic residues" evidence="10">
    <location>
        <begin position="151"/>
        <end position="160"/>
    </location>
</feature>
<feature type="region of interest" description="Disordered" evidence="10">
    <location>
        <begin position="1584"/>
        <end position="1604"/>
    </location>
</feature>
<dbReference type="FunFam" id="3.30.160.60:FF:002173">
    <property type="entry name" value="GM13856"/>
    <property type="match status" value="2"/>
</dbReference>
<feature type="domain" description="C2H2-type" evidence="11">
    <location>
        <begin position="1517"/>
        <end position="1544"/>
    </location>
</feature>
<organism evidence="13 14">
    <name type="scientific">Drosophila erecta</name>
    <name type="common">Fruit fly</name>
    <dbReference type="NCBI Taxonomy" id="7220"/>
    <lineage>
        <taxon>Eukaryota</taxon>
        <taxon>Metazoa</taxon>
        <taxon>Ecdysozoa</taxon>
        <taxon>Arthropoda</taxon>
        <taxon>Hexapoda</taxon>
        <taxon>Insecta</taxon>
        <taxon>Pterygota</taxon>
        <taxon>Neoptera</taxon>
        <taxon>Endopterygota</taxon>
        <taxon>Diptera</taxon>
        <taxon>Brachycera</taxon>
        <taxon>Muscomorpha</taxon>
        <taxon>Ephydroidea</taxon>
        <taxon>Drosophilidae</taxon>
        <taxon>Drosophila</taxon>
        <taxon>Sophophora</taxon>
    </lineage>
</organism>
<sequence length="1715" mass="195442">MNEGRQYSIHSLCRICLNHLQNDAAYDLYMVPGLSKKLCFCTSLSVEQNDGFPKNLCTLCYTKLNELHDFQKQCVDSVQKFQDLVASNVFACQSSFDVFDSNVAVQDYQAEEEDHVNYDPLLNHKMELIENEEDVFKMLEHVDKEAEEVEKEAKVEEDDGGNVSVKMFDDDSSIESGNDNDHDLDFEPNSSDDDIPLAQRMRGPATGSGSHQDRFSNLDKPKPRPRGRPKKIKPPPPEEEELSGSSSESDDSEDDASRGDKPKRKRIPIEERHLHRIIDCHICHQKFKKAIRYEEHMKYHNDLLPFQCKVETCKKGFTTANGLRIHIDHAHTELSEVHACIAEGCGKTFPRVRLLTFHMKKVHGITKAAAPLRDFPCTECDTVFRCPTALKKHMYKHTGEELPYPCNICGKRFVINSALRDHLMRHAGIKNHVCPYCGVGKTTRQEWNAHILTHTKEKKFKCRQCDHASHNKQALSNHVKVVHEKRKDFACQYCGKTFGKSHACKVHERSHTGEKCCECKICGKIFLCEKSLTKHLKTHEKRDLPPAEPLRQQLNIPMPGQMSVPMPGQMPGQMPMQMQTDGLVQMDPNQMPSEDMLKACGGGTAAVPPKPKNSRRVQRVDISQLAGTAVNPIPSVSVPSWSPQVNFTKKEGQHICPDCGKGFNHVSNMKLHYKVVHQKVKDFCCRFCPKRFAKKQYLRHHEYIHTGEKPYECKVCGKHFRQEQVLKTHMKVHDKPPRPPGKPKEPAGPKAESSTAVKRQQPKNFEQYQDPAAERAAATAELLAYQIEENEAKRKAEAELRKIQEAAFEQLNKLQKQTNTYDGFYAQKAEAEGTSVDALKLDHVIPPGTGIMEEEADVAQYSVHAVCRICLNRLPENGGGAGSFDLFLIPGLAKKLCVCTSLAVEQSDGFPKCLCAPCFSRLDDLHQFQKLCVDSVQKFQDMVTRNVFCPPASGQINNFDLLNVAGNEPELVGQDEEDRINFDPLLDHKMEMIENEEDVFKMLEHVDKEAEQVEKEVKQDEMDAADLMTIFAADSSEESDEDFDQDVDFEPNSSDGDDDVPLAQRLRDNSRSKPKAKAPVIKEEEEEEVISGSEEDDEDGEKSKSRRKRIPTGERHLHRIIDCHICHQKFKKAIRYEEHMKHHNDLLPFQCKVETCRKGFTTAGGLRLHIDHAHTELSEVHSCNVDGCGKTFPRIRLLTFHMKKMHGITKAAAPPRDYPCTECEKVFRCPMALKKHMYKHDGKELPFPCNICGKRFVINSALKDHLMRHAGIKNYVCPYCGVGKTTRQEWNTHILTHTQEKKFKCHICEHASHNKQSLANHIKIVHEKIKNYACQYCGKTFGKSHACKIHEMTHTGEKRCECKVCGKKFLYPKSLTKHLKTHEKRVLRAIETYRQRQVEMGETPGEQFENPPAPPVEGVSIEPIMSQNAADELLKVCAESVATIPKDPRRVQRVDLAQLAGTAVNPIPSVSVPSWSPQVNFTKKEGKHICPGCGQGFNNIGNMKRHYKIIHEKVKDFACRFCPKRFAKAQTLRHHEWIHTGEKPFECKTCGTRFRQETALKRHQRTHENRPPVISPKFYAAREELEEQERSKREAKRQADAKRREIAEAAKEQLSSLHKLESSDRSLHSYDEYQEAAAERAAASAELQAQQFEENEVKRLAEEERRKIQEAAYEQLQRLQHQQEIDKAQSSYDGYYAQKAHADGTSFDALKIDHV</sequence>
<evidence type="ECO:0000256" key="6">
    <source>
        <dbReference type="ARBA" id="ARBA00023242"/>
    </source>
</evidence>
<feature type="domain" description="C2H2-type" evidence="11">
    <location>
        <begin position="306"/>
        <end position="336"/>
    </location>
</feature>
<feature type="domain" description="C2H2-type" evidence="11">
    <location>
        <begin position="1149"/>
        <end position="1179"/>
    </location>
</feature>
<evidence type="ECO:0000259" key="11">
    <source>
        <dbReference type="PROSITE" id="PS50157"/>
    </source>
</evidence>
<dbReference type="HOGENOM" id="CLU_362180_0_0_1"/>
<feature type="region of interest" description="Disordered" evidence="10">
    <location>
        <begin position="1035"/>
        <end position="1111"/>
    </location>
</feature>
<dbReference type="SUPFAM" id="SSF57716">
    <property type="entry name" value="Glucocorticoid receptor-like (DNA-binding domain)"/>
    <property type="match status" value="2"/>
</dbReference>
<feature type="compositionally biased region" description="Acidic residues" evidence="10">
    <location>
        <begin position="1083"/>
        <end position="1100"/>
    </location>
</feature>
<dbReference type="Proteomes" id="UP000008711">
    <property type="component" value="Unassembled WGS sequence"/>
</dbReference>
<feature type="binding site" evidence="8">
    <location>
        <position position="915"/>
    </location>
    <ligand>
        <name>Zn(2+)</name>
        <dbReference type="ChEBI" id="CHEBI:29105"/>
    </ligand>
</feature>
<evidence type="ECO:0000256" key="2">
    <source>
        <dbReference type="ARBA" id="ARBA00022723"/>
    </source>
</evidence>
<reference evidence="13 14" key="2">
    <citation type="journal article" date="2008" name="Bioinformatics">
        <title>Assembly reconciliation.</title>
        <authorList>
            <person name="Zimin A.V."/>
            <person name="Smith D.R."/>
            <person name="Sutton G."/>
            <person name="Yorke J.A."/>
        </authorList>
    </citation>
    <scope>NUCLEOTIDE SEQUENCE [LARGE SCALE GENOMIC DNA]</scope>
    <source>
        <strain evidence="13 14">TSC#14021-0224.01</strain>
    </source>
</reference>
<protein>
    <submittedName>
        <fullName evidence="13">Uncharacterized protein</fullName>
    </submittedName>
</protein>
<dbReference type="FunFam" id="3.30.160.60:FF:000145">
    <property type="entry name" value="Zinc finger protein 574"/>
    <property type="match status" value="2"/>
</dbReference>
<feature type="domain" description="C2H2-type" evidence="11">
    <location>
        <begin position="432"/>
        <end position="459"/>
    </location>
</feature>
<dbReference type="GO" id="GO:0043565">
    <property type="term" value="F:sequence-specific DNA binding"/>
    <property type="evidence" value="ECO:0007669"/>
    <property type="project" value="TreeGrafter"/>
</dbReference>
<feature type="domain" description="C2H2-type" evidence="11">
    <location>
        <begin position="1181"/>
        <end position="1211"/>
    </location>
</feature>
<feature type="compositionally biased region" description="Acidic residues" evidence="10">
    <location>
        <begin position="186"/>
        <end position="195"/>
    </location>
</feature>
<dbReference type="PANTHER" id="PTHR24408:SF64">
    <property type="entry name" value="LINKING IMMUNITY AND METABOLISM-RELATED"/>
    <property type="match status" value="1"/>
</dbReference>
<keyword evidence="5 8" id="KW-0862">Zinc</keyword>
<feature type="domain" description="ZAD" evidence="12">
    <location>
        <begin position="11"/>
        <end position="84"/>
    </location>
</feature>
<feature type="domain" description="C2H2-type" evidence="11">
    <location>
        <begin position="1121"/>
        <end position="1148"/>
    </location>
</feature>